<sequence length="243" mass="29071">MSSRDNFLRPSNSSEIFLLNIFSRQSEQHSDFRPEGPELVKNFVPVIFEGRNKSIIPYSFLNRNCFEFVQHVILRYFRIISEIIIEGFWIPNGDEFTTFKFECADEIKPLEEGEIELLEEIEYFFELCKFRHRDLQNIKSLFEFLCLPYINFYNELSDEKYYECANVKLKHLWTCDVKRLIKSLKNIEITFRLSDMRLISIKNISHFNIFIKSLHGFGNPKLKVCRLKELFTTCNGTIIYVFF</sequence>
<name>A0A8X6MW42_NEPPI</name>
<evidence type="ECO:0000313" key="1">
    <source>
        <dbReference type="EMBL" id="GFS80769.1"/>
    </source>
</evidence>
<comment type="caution">
    <text evidence="1">The sequence shown here is derived from an EMBL/GenBank/DDBJ whole genome shotgun (WGS) entry which is preliminary data.</text>
</comment>
<dbReference type="Proteomes" id="UP000887013">
    <property type="component" value="Unassembled WGS sequence"/>
</dbReference>
<keyword evidence="2" id="KW-1185">Reference proteome</keyword>
<reference evidence="1" key="1">
    <citation type="submission" date="2020-08" db="EMBL/GenBank/DDBJ databases">
        <title>Multicomponent nature underlies the extraordinary mechanical properties of spider dragline silk.</title>
        <authorList>
            <person name="Kono N."/>
            <person name="Nakamura H."/>
            <person name="Mori M."/>
            <person name="Yoshida Y."/>
            <person name="Ohtoshi R."/>
            <person name="Malay A.D."/>
            <person name="Moran D.A.P."/>
            <person name="Tomita M."/>
            <person name="Numata K."/>
            <person name="Arakawa K."/>
        </authorList>
    </citation>
    <scope>NUCLEOTIDE SEQUENCE</scope>
</reference>
<accession>A0A8X6MW42</accession>
<dbReference type="EMBL" id="BMAW01097647">
    <property type="protein sequence ID" value="GFS80769.1"/>
    <property type="molecule type" value="Genomic_DNA"/>
</dbReference>
<gene>
    <name evidence="1" type="ORF">NPIL_95071</name>
</gene>
<protein>
    <submittedName>
        <fullName evidence="1">Uncharacterized protein</fullName>
    </submittedName>
</protein>
<proteinExistence type="predicted"/>
<evidence type="ECO:0000313" key="2">
    <source>
        <dbReference type="Proteomes" id="UP000887013"/>
    </source>
</evidence>
<dbReference type="AlphaFoldDB" id="A0A8X6MW42"/>
<organism evidence="1 2">
    <name type="scientific">Nephila pilipes</name>
    <name type="common">Giant wood spider</name>
    <name type="synonym">Nephila maculata</name>
    <dbReference type="NCBI Taxonomy" id="299642"/>
    <lineage>
        <taxon>Eukaryota</taxon>
        <taxon>Metazoa</taxon>
        <taxon>Ecdysozoa</taxon>
        <taxon>Arthropoda</taxon>
        <taxon>Chelicerata</taxon>
        <taxon>Arachnida</taxon>
        <taxon>Araneae</taxon>
        <taxon>Araneomorphae</taxon>
        <taxon>Entelegynae</taxon>
        <taxon>Araneoidea</taxon>
        <taxon>Nephilidae</taxon>
        <taxon>Nephila</taxon>
    </lineage>
</organism>